<name>A0A2M8RX20_9PAST</name>
<dbReference type="RefSeq" id="WP_100296370.1">
    <property type="nucleotide sequence ID" value="NZ_PHGZ01000008.1"/>
</dbReference>
<dbReference type="OrthoDB" id="8399783at2"/>
<reference evidence="1 2" key="1">
    <citation type="submission" date="2017-11" db="EMBL/GenBank/DDBJ databases">
        <title>Reclassification of Bisgaard taxon 5 as Caviibacterium pharyngocola gen. nov., sp. nov.</title>
        <authorList>
            <person name="Christensen H."/>
        </authorList>
    </citation>
    <scope>NUCLEOTIDE SEQUENCE [LARGE SCALE GENOMIC DNA]</scope>
    <source>
        <strain evidence="1 2">7_3</strain>
    </source>
</reference>
<sequence>MQNPQIISNLRKLAKIIESYCIERDKNQLRDAGYFNPLHFLKTDENGLSTILAFLLDPKEKHGQQDLFLNSFLKSIKKPEFLAYDKIIVRTEMPTFEDLRRHDIFIEGWIKDKRQWIVSIENKLRWASDQPAQMKDYAKDLEKYNVPFCLLYLSVFGDMPGENSITKEEWKYLGEQAKLLSAQHLIEWLDKTPIVAPRIMQFSEDIKNFLREDIMGIDQNSNKLLEQIILEKDLLGASISIIEQQDLIYEKLITKLENQLNELFEKNFPKLKEKKWRVYSNRSYKKNYFGFFYDTYENKPDKTTWGVGIEFGEPFFKKSYFGVWAHKKRIESKNYELLSEKFNPQETGFKQEANWLKWKYCDHNLRNWNAETWQGVLDGTLAKQIFELLEPFAQIAEDNIEQLNF</sequence>
<evidence type="ECO:0008006" key="3">
    <source>
        <dbReference type="Google" id="ProtNLM"/>
    </source>
</evidence>
<keyword evidence="2" id="KW-1185">Reference proteome</keyword>
<proteinExistence type="predicted"/>
<dbReference type="EMBL" id="PHGZ01000008">
    <property type="protein sequence ID" value="PJG83433.1"/>
    <property type="molecule type" value="Genomic_DNA"/>
</dbReference>
<dbReference type="AlphaFoldDB" id="A0A2M8RX20"/>
<dbReference type="Proteomes" id="UP000230282">
    <property type="component" value="Unassembled WGS sequence"/>
</dbReference>
<gene>
    <name evidence="1" type="ORF">CVP04_04730</name>
</gene>
<accession>A0A2M8RX20</accession>
<evidence type="ECO:0000313" key="1">
    <source>
        <dbReference type="EMBL" id="PJG83433.1"/>
    </source>
</evidence>
<comment type="caution">
    <text evidence="1">The sequence shown here is derived from an EMBL/GenBank/DDBJ whole genome shotgun (WGS) entry which is preliminary data.</text>
</comment>
<protein>
    <recommendedName>
        <fullName evidence="3">PD-(D/E)XK nuclease family protein</fullName>
    </recommendedName>
</protein>
<evidence type="ECO:0000313" key="2">
    <source>
        <dbReference type="Proteomes" id="UP000230282"/>
    </source>
</evidence>
<dbReference type="InterPro" id="IPR029470">
    <property type="entry name" value="PDDEXK_4"/>
</dbReference>
<dbReference type="Pfam" id="PF14281">
    <property type="entry name" value="PDDEXK_4"/>
    <property type="match status" value="1"/>
</dbReference>
<organism evidence="1 2">
    <name type="scientific">Caviibacterium pharyngocola</name>
    <dbReference type="NCBI Taxonomy" id="28159"/>
    <lineage>
        <taxon>Bacteria</taxon>
        <taxon>Pseudomonadati</taxon>
        <taxon>Pseudomonadota</taxon>
        <taxon>Gammaproteobacteria</taxon>
        <taxon>Pasteurellales</taxon>
        <taxon>Pasteurellaceae</taxon>
        <taxon>Caviibacterium</taxon>
    </lineage>
</organism>